<evidence type="ECO:0000256" key="2">
    <source>
        <dbReference type="ARBA" id="ARBA00012438"/>
    </source>
</evidence>
<reference evidence="10 11" key="1">
    <citation type="submission" date="2018-07" db="EMBL/GenBank/DDBJ databases">
        <title>Dyadobacter roseus sp. nov., isolated from rose rhizosphere soil.</title>
        <authorList>
            <person name="Chen L."/>
        </authorList>
    </citation>
    <scope>NUCLEOTIDE SEQUENCE [LARGE SCALE GENOMIC DNA]</scope>
    <source>
        <strain evidence="10 11">RS19</strain>
    </source>
</reference>
<protein>
    <recommendedName>
        <fullName evidence="2">histidine kinase</fullName>
        <ecNumber evidence="2">2.7.13.3</ecNumber>
    </recommendedName>
</protein>
<dbReference type="InterPro" id="IPR011495">
    <property type="entry name" value="Sig_transdc_His_kin_sub2_dim/P"/>
</dbReference>
<dbReference type="Gene3D" id="3.30.565.10">
    <property type="entry name" value="Histidine kinase-like ATPase, C-terminal domain"/>
    <property type="match status" value="1"/>
</dbReference>
<evidence type="ECO:0000256" key="7">
    <source>
        <dbReference type="ARBA" id="ARBA00022840"/>
    </source>
</evidence>
<dbReference type="GO" id="GO:0005524">
    <property type="term" value="F:ATP binding"/>
    <property type="evidence" value="ECO:0007669"/>
    <property type="project" value="UniProtKB-KW"/>
</dbReference>
<keyword evidence="11" id="KW-1185">Reference proteome</keyword>
<keyword evidence="4" id="KW-0808">Transferase</keyword>
<name>A0A3D8Y618_9BACT</name>
<dbReference type="SUPFAM" id="SSF81901">
    <property type="entry name" value="HCP-like"/>
    <property type="match status" value="1"/>
</dbReference>
<dbReference type="EC" id="2.7.13.3" evidence="2"/>
<evidence type="ECO:0000256" key="4">
    <source>
        <dbReference type="ARBA" id="ARBA00022679"/>
    </source>
</evidence>
<keyword evidence="7" id="KW-0067">ATP-binding</keyword>
<organism evidence="10 11">
    <name type="scientific">Dyadobacter luteus</name>
    <dbReference type="NCBI Taxonomy" id="2259619"/>
    <lineage>
        <taxon>Bacteria</taxon>
        <taxon>Pseudomonadati</taxon>
        <taxon>Bacteroidota</taxon>
        <taxon>Cytophagia</taxon>
        <taxon>Cytophagales</taxon>
        <taxon>Spirosomataceae</taxon>
        <taxon>Dyadobacter</taxon>
    </lineage>
</organism>
<evidence type="ECO:0000256" key="6">
    <source>
        <dbReference type="ARBA" id="ARBA00022777"/>
    </source>
</evidence>
<keyword evidence="8" id="KW-0472">Membrane</keyword>
<dbReference type="GO" id="GO:0004673">
    <property type="term" value="F:protein histidine kinase activity"/>
    <property type="evidence" value="ECO:0007669"/>
    <property type="project" value="UniProtKB-EC"/>
</dbReference>
<dbReference type="Proteomes" id="UP000256373">
    <property type="component" value="Unassembled WGS sequence"/>
</dbReference>
<evidence type="ECO:0000313" key="10">
    <source>
        <dbReference type="EMBL" id="REA58099.1"/>
    </source>
</evidence>
<evidence type="ECO:0000313" key="11">
    <source>
        <dbReference type="Proteomes" id="UP000256373"/>
    </source>
</evidence>
<dbReference type="AlphaFoldDB" id="A0A3D8Y618"/>
<proteinExistence type="predicted"/>
<dbReference type="Gene3D" id="1.25.40.10">
    <property type="entry name" value="Tetratricopeptide repeat domain"/>
    <property type="match status" value="2"/>
</dbReference>
<dbReference type="RefSeq" id="WP_115833138.1">
    <property type="nucleotide sequence ID" value="NZ_QNUL01000023.1"/>
</dbReference>
<dbReference type="PANTHER" id="PTHR41523:SF8">
    <property type="entry name" value="ETHYLENE RESPONSE SENSOR PROTEIN"/>
    <property type="match status" value="1"/>
</dbReference>
<evidence type="ECO:0000256" key="3">
    <source>
        <dbReference type="ARBA" id="ARBA00022553"/>
    </source>
</evidence>
<evidence type="ECO:0000256" key="5">
    <source>
        <dbReference type="ARBA" id="ARBA00022741"/>
    </source>
</evidence>
<comment type="caution">
    <text evidence="10">The sequence shown here is derived from an EMBL/GenBank/DDBJ whole genome shotgun (WGS) entry which is preliminary data.</text>
</comment>
<dbReference type="SUPFAM" id="SSF55874">
    <property type="entry name" value="ATPase domain of HSP90 chaperone/DNA topoisomerase II/histidine kinase"/>
    <property type="match status" value="1"/>
</dbReference>
<dbReference type="InterPro" id="IPR011990">
    <property type="entry name" value="TPR-like_helical_dom_sf"/>
</dbReference>
<keyword evidence="5" id="KW-0547">Nucleotide-binding</keyword>
<feature type="domain" description="Signal transduction histidine kinase subgroup 2 dimerisation and phosphoacceptor" evidence="9">
    <location>
        <begin position="410"/>
        <end position="485"/>
    </location>
</feature>
<comment type="catalytic activity">
    <reaction evidence="1">
        <text>ATP + protein L-histidine = ADP + protein N-phospho-L-histidine.</text>
        <dbReference type="EC" id="2.7.13.3"/>
    </reaction>
</comment>
<dbReference type="InterPro" id="IPR036890">
    <property type="entry name" value="HATPase_C_sf"/>
</dbReference>
<evidence type="ECO:0000259" key="9">
    <source>
        <dbReference type="Pfam" id="PF07568"/>
    </source>
</evidence>
<dbReference type="EMBL" id="QNUL01000023">
    <property type="protein sequence ID" value="REA58099.1"/>
    <property type="molecule type" value="Genomic_DNA"/>
</dbReference>
<dbReference type="PANTHER" id="PTHR41523">
    <property type="entry name" value="TWO-COMPONENT SYSTEM SENSOR PROTEIN"/>
    <property type="match status" value="1"/>
</dbReference>
<dbReference type="Pfam" id="PF07568">
    <property type="entry name" value="HisKA_2"/>
    <property type="match status" value="1"/>
</dbReference>
<accession>A0A3D8Y618</accession>
<keyword evidence="3" id="KW-0597">Phosphoprotein</keyword>
<feature type="transmembrane region" description="Helical" evidence="8">
    <location>
        <begin position="372"/>
        <end position="394"/>
    </location>
</feature>
<evidence type="ECO:0000256" key="1">
    <source>
        <dbReference type="ARBA" id="ARBA00000085"/>
    </source>
</evidence>
<keyword evidence="6" id="KW-0418">Kinase</keyword>
<gene>
    <name evidence="10" type="ORF">DSL64_22210</name>
</gene>
<sequence>MMTEKNLKLHKQYKSLFLNHSESTRKKTILISLTISIFSISMSFAFQDKPNTRDPYERLLETTKEYNLAVAKGDSVAIAENSYLLGKRHIALSDYAEGQRWLLKALRIRERIGNFEDIGKIYMRMQEIQIILGTHQSSAFYARKALFNFQKDGKKRGLMTAYTAVGTSFMHLAKANKDHSISLAVNPFLDSAIHYFRQSNVHAIPLGFHGDVGENYRHLSNCFIQKGDIRQYEKYVNQAAHIFKSQNFKRNELHLSLDAVDIYLDKSNYPKAEKWLINAENLVKYPEITDNLKQSLHIARARFYATQEHWAKAYFHVHRAYELDVANAQLYGRQSVDGIRKIHEGELKEVELKARQNEVRILQNNAKIQNKMTWTISLLLAVSLMTALFFGILYKKYLSVSRHNALLIREQSHRTKNDLQSVCNLLNLQLFNVSDDATIQVLQESLLRVESMTMVHHQLYQADDLAKINLEHYIKDLVNSVLKIYHKSQIKTIFDIKPCWLSSEKAVSFGLILNELTTNACKYGLNEATAQLTAKCEEREGEINVYFSDNGPGVSPASEGNGFGINLITMLTTQLKATGHFNTEGGFSYTMTIPITDTWKSKIAKRANDPNIIHEYSH</sequence>
<dbReference type="OrthoDB" id="9767435at2"/>
<keyword evidence="8" id="KW-0812">Transmembrane</keyword>
<evidence type="ECO:0000256" key="8">
    <source>
        <dbReference type="SAM" id="Phobius"/>
    </source>
</evidence>
<keyword evidence="8" id="KW-1133">Transmembrane helix</keyword>